<reference evidence="2" key="1">
    <citation type="submission" date="2016-12" db="EMBL/GenBank/DDBJ databases">
        <title>The genomes of Aspergillus section Nigri reveals drivers in fungal speciation.</title>
        <authorList>
            <consortium name="DOE Joint Genome Institute"/>
            <person name="Vesth T.C."/>
            <person name="Nybo J."/>
            <person name="Theobald S."/>
            <person name="Brandl J."/>
            <person name="Frisvad J.C."/>
            <person name="Nielsen K.F."/>
            <person name="Lyhne E.K."/>
            <person name="Kogle M.E."/>
            <person name="Kuo A."/>
            <person name="Riley R."/>
            <person name="Clum A."/>
            <person name="Nolan M."/>
            <person name="Lipzen A."/>
            <person name="Salamov A."/>
            <person name="Henrissat B."/>
            <person name="Wiebenga A."/>
            <person name="De vries R.P."/>
            <person name="Grigoriev I.V."/>
            <person name="Mortensen U.H."/>
            <person name="Andersen M.R."/>
            <person name="Baker S.E."/>
        </authorList>
    </citation>
    <scope>NUCLEOTIDE SEQUENCE</scope>
    <source>
        <strain evidence="2">IBT 28561</strain>
    </source>
</reference>
<proteinExistence type="predicted"/>
<dbReference type="SUPFAM" id="SSF50969">
    <property type="entry name" value="YVTN repeat-like/Quinoprotein amine dehydrogenase"/>
    <property type="match status" value="1"/>
</dbReference>
<evidence type="ECO:0000313" key="2">
    <source>
        <dbReference type="EMBL" id="PKY06102.1"/>
    </source>
</evidence>
<dbReference type="RefSeq" id="XP_024694696.1">
    <property type="nucleotide sequence ID" value="XM_024833385.1"/>
</dbReference>
<feature type="chain" id="PRO_5014144607" evidence="1">
    <location>
        <begin position="21"/>
        <end position="399"/>
    </location>
</feature>
<evidence type="ECO:0000256" key="1">
    <source>
        <dbReference type="SAM" id="SignalP"/>
    </source>
</evidence>
<keyword evidence="1" id="KW-0732">Signal</keyword>
<dbReference type="VEuPathDB" id="FungiDB:P168DRAFT_233765"/>
<comment type="caution">
    <text evidence="2">The sequence shown here is derived from an EMBL/GenBank/DDBJ whole genome shotgun (WGS) entry which is preliminary data.</text>
</comment>
<organism evidence="2 3">
    <name type="scientific">Aspergillus campestris (strain IBT 28561)</name>
    <dbReference type="NCBI Taxonomy" id="1392248"/>
    <lineage>
        <taxon>Eukaryota</taxon>
        <taxon>Fungi</taxon>
        <taxon>Dikarya</taxon>
        <taxon>Ascomycota</taxon>
        <taxon>Pezizomycotina</taxon>
        <taxon>Eurotiomycetes</taxon>
        <taxon>Eurotiomycetidae</taxon>
        <taxon>Eurotiales</taxon>
        <taxon>Aspergillaceae</taxon>
        <taxon>Aspergillus</taxon>
        <taxon>Aspergillus subgen. Circumdati</taxon>
    </lineage>
</organism>
<dbReference type="OrthoDB" id="4449395at2759"/>
<feature type="signal peptide" evidence="1">
    <location>
        <begin position="1"/>
        <end position="20"/>
    </location>
</feature>
<dbReference type="InterPro" id="IPR011044">
    <property type="entry name" value="Quino_amine_DH_bsu"/>
</dbReference>
<dbReference type="Proteomes" id="UP000234254">
    <property type="component" value="Unassembled WGS sequence"/>
</dbReference>
<name>A0A2I1D889_ASPC2</name>
<accession>A0A2I1D889</accession>
<protein>
    <submittedName>
        <fullName evidence="2">Uncharacterized protein</fullName>
    </submittedName>
</protein>
<dbReference type="GeneID" id="36540909"/>
<sequence length="399" mass="44742">MLGSVFGWFFYLFDPLANLAIPPIQPQARLRPENNVPVAAEGPWEDIITGHYGVPPLIRIHDRDGIVKWKFERDDVQQDLPKEIRNCLYSSANDATELKWMRNGTAVAAIYSSLALIINHTPDNPETDKLITWAICRDNEVLWNAHTLEPLPGDRMAVGTTGQRPWDGVLVYNTSEALPLDPSPPILQNVTGLRAIHGLIWDEAGSMLWAAGTDLAADGSDPEPARGTIHAYPFDEATGLLHADDAYVYRLDEPVRQDVEWGVGFTWWVGLHDLVPVPNQRKFLVSEDSSLHAFDITTGRFTEHHGAVVDKYMPGFRVTTNDRHGVDGDGVLQEQPLGDLKSFSLAPDGSFIYVQSLWQKYRGNHTSLVENGVYRAINEGLEIYRSRWFGDIDGWPKPR</sequence>
<evidence type="ECO:0000313" key="3">
    <source>
        <dbReference type="Proteomes" id="UP000234254"/>
    </source>
</evidence>
<dbReference type="AlphaFoldDB" id="A0A2I1D889"/>
<dbReference type="EMBL" id="MSFM01000004">
    <property type="protein sequence ID" value="PKY06102.1"/>
    <property type="molecule type" value="Genomic_DNA"/>
</dbReference>
<keyword evidence="3" id="KW-1185">Reference proteome</keyword>
<gene>
    <name evidence="2" type="ORF">P168DRAFT_233765</name>
</gene>